<feature type="region of interest" description="Disordered" evidence="1">
    <location>
        <begin position="39"/>
        <end position="101"/>
    </location>
</feature>
<dbReference type="AlphaFoldDB" id="A0A6G1HN96"/>
<feature type="region of interest" description="Disordered" evidence="1">
    <location>
        <begin position="269"/>
        <end position="300"/>
    </location>
</feature>
<feature type="compositionally biased region" description="Polar residues" evidence="1">
    <location>
        <begin position="277"/>
        <end position="300"/>
    </location>
</feature>
<feature type="compositionally biased region" description="Basic and acidic residues" evidence="1">
    <location>
        <begin position="386"/>
        <end position="395"/>
    </location>
</feature>
<feature type="region of interest" description="Disordered" evidence="1">
    <location>
        <begin position="442"/>
        <end position="467"/>
    </location>
</feature>
<evidence type="ECO:0000256" key="1">
    <source>
        <dbReference type="SAM" id="MobiDB-lite"/>
    </source>
</evidence>
<organism evidence="4 5">
    <name type="scientific">Trichodelitschia bisporula</name>
    <dbReference type="NCBI Taxonomy" id="703511"/>
    <lineage>
        <taxon>Eukaryota</taxon>
        <taxon>Fungi</taxon>
        <taxon>Dikarya</taxon>
        <taxon>Ascomycota</taxon>
        <taxon>Pezizomycotina</taxon>
        <taxon>Dothideomycetes</taxon>
        <taxon>Dothideomycetes incertae sedis</taxon>
        <taxon>Phaeotrichales</taxon>
        <taxon>Phaeotrichaceae</taxon>
        <taxon>Trichodelitschia</taxon>
    </lineage>
</organism>
<dbReference type="PROSITE" id="PS50006">
    <property type="entry name" value="FHA_DOMAIN"/>
    <property type="match status" value="1"/>
</dbReference>
<keyword evidence="2" id="KW-0812">Transmembrane</keyword>
<dbReference type="EMBL" id="ML996703">
    <property type="protein sequence ID" value="KAF2397307.1"/>
    <property type="molecule type" value="Genomic_DNA"/>
</dbReference>
<dbReference type="Proteomes" id="UP000799640">
    <property type="component" value="Unassembled WGS sequence"/>
</dbReference>
<evidence type="ECO:0000259" key="3">
    <source>
        <dbReference type="PROSITE" id="PS50006"/>
    </source>
</evidence>
<evidence type="ECO:0000313" key="4">
    <source>
        <dbReference type="EMBL" id="KAF2397307.1"/>
    </source>
</evidence>
<dbReference type="GO" id="GO:0005737">
    <property type="term" value="C:cytoplasm"/>
    <property type="evidence" value="ECO:0007669"/>
    <property type="project" value="TreeGrafter"/>
</dbReference>
<dbReference type="InterPro" id="IPR000253">
    <property type="entry name" value="FHA_dom"/>
</dbReference>
<dbReference type="CDD" id="cd22249">
    <property type="entry name" value="UDM1_RNF168_RNF169-like"/>
    <property type="match status" value="1"/>
</dbReference>
<feature type="compositionally biased region" description="Basic and acidic residues" evidence="1">
    <location>
        <begin position="329"/>
        <end position="355"/>
    </location>
</feature>
<feature type="domain" description="FHA" evidence="3">
    <location>
        <begin position="143"/>
        <end position="200"/>
    </location>
</feature>
<keyword evidence="5" id="KW-1185">Reference proteome</keyword>
<name>A0A6G1HN96_9PEZI</name>
<dbReference type="Gene3D" id="2.60.200.20">
    <property type="match status" value="1"/>
</dbReference>
<dbReference type="PANTHER" id="PTHR15715:SF46">
    <property type="entry name" value="TO VACUOLE TARGETING VPS64, PUTATIVE (AFU_ORTHOLOGUE AFUA_2G02420)-RELATED"/>
    <property type="match status" value="1"/>
</dbReference>
<evidence type="ECO:0000313" key="5">
    <source>
        <dbReference type="Proteomes" id="UP000799640"/>
    </source>
</evidence>
<gene>
    <name evidence="4" type="ORF">EJ06DRAFT_143939</name>
</gene>
<feature type="transmembrane region" description="Helical" evidence="2">
    <location>
        <begin position="597"/>
        <end position="617"/>
    </location>
</feature>
<dbReference type="SMART" id="SM00240">
    <property type="entry name" value="FHA"/>
    <property type="match status" value="1"/>
</dbReference>
<dbReference type="PANTHER" id="PTHR15715">
    <property type="entry name" value="CENTROSOMAL PROTEIN OF 170 KDA"/>
    <property type="match status" value="1"/>
</dbReference>
<dbReference type="CDD" id="cd22679">
    <property type="entry name" value="FHA_SLMAP"/>
    <property type="match status" value="1"/>
</dbReference>
<dbReference type="InterPro" id="IPR008984">
    <property type="entry name" value="SMAD_FHA_dom_sf"/>
</dbReference>
<dbReference type="OrthoDB" id="687730at2759"/>
<evidence type="ECO:0000256" key="2">
    <source>
        <dbReference type="SAM" id="Phobius"/>
    </source>
</evidence>
<reference evidence="4" key="1">
    <citation type="journal article" date="2020" name="Stud. Mycol.">
        <title>101 Dothideomycetes genomes: a test case for predicting lifestyles and emergence of pathogens.</title>
        <authorList>
            <person name="Haridas S."/>
            <person name="Albert R."/>
            <person name="Binder M."/>
            <person name="Bloem J."/>
            <person name="Labutti K."/>
            <person name="Salamov A."/>
            <person name="Andreopoulos B."/>
            <person name="Baker S."/>
            <person name="Barry K."/>
            <person name="Bills G."/>
            <person name="Bluhm B."/>
            <person name="Cannon C."/>
            <person name="Castanera R."/>
            <person name="Culley D."/>
            <person name="Daum C."/>
            <person name="Ezra D."/>
            <person name="Gonzalez J."/>
            <person name="Henrissat B."/>
            <person name="Kuo A."/>
            <person name="Liang C."/>
            <person name="Lipzen A."/>
            <person name="Lutzoni F."/>
            <person name="Magnuson J."/>
            <person name="Mondo S."/>
            <person name="Nolan M."/>
            <person name="Ohm R."/>
            <person name="Pangilinan J."/>
            <person name="Park H.-J."/>
            <person name="Ramirez L."/>
            <person name="Alfaro M."/>
            <person name="Sun H."/>
            <person name="Tritt A."/>
            <person name="Yoshinaga Y."/>
            <person name="Zwiers L.-H."/>
            <person name="Turgeon B."/>
            <person name="Goodwin S."/>
            <person name="Spatafora J."/>
            <person name="Crous P."/>
            <person name="Grigoriev I."/>
        </authorList>
    </citation>
    <scope>NUCLEOTIDE SEQUENCE</scope>
    <source>
        <strain evidence="4">CBS 262.69</strain>
    </source>
</reference>
<protein>
    <recommendedName>
        <fullName evidence="3">FHA domain-containing protein</fullName>
    </recommendedName>
</protein>
<feature type="compositionally biased region" description="Low complexity" evidence="1">
    <location>
        <begin position="43"/>
        <end position="67"/>
    </location>
</feature>
<dbReference type="Pfam" id="PF00498">
    <property type="entry name" value="FHA"/>
    <property type="match status" value="1"/>
</dbReference>
<feature type="region of interest" description="Disordered" evidence="1">
    <location>
        <begin position="525"/>
        <end position="584"/>
    </location>
</feature>
<proteinExistence type="predicted"/>
<feature type="compositionally biased region" description="Basic and acidic residues" evidence="1">
    <location>
        <begin position="442"/>
        <end position="463"/>
    </location>
</feature>
<keyword evidence="2" id="KW-1133">Transmembrane helix</keyword>
<keyword evidence="2" id="KW-0472">Membrane</keyword>
<feature type="compositionally biased region" description="Low complexity" evidence="1">
    <location>
        <begin position="81"/>
        <end position="100"/>
    </location>
</feature>
<dbReference type="SUPFAM" id="SSF49879">
    <property type="entry name" value="SMAD/FHA domain"/>
    <property type="match status" value="1"/>
</dbReference>
<feature type="region of interest" description="Disordered" evidence="1">
    <location>
        <begin position="329"/>
        <end position="409"/>
    </location>
</feature>
<accession>A0A6G1HN96</accession>
<feature type="compositionally biased region" description="Basic and acidic residues" evidence="1">
    <location>
        <begin position="525"/>
        <end position="540"/>
    </location>
</feature>
<dbReference type="InterPro" id="IPR051176">
    <property type="entry name" value="Cent_Immune-Sig_Mod"/>
</dbReference>
<feature type="compositionally biased region" description="Pro residues" evidence="1">
    <location>
        <begin position="363"/>
        <end position="373"/>
    </location>
</feature>
<sequence>MTAVAPPPNFQAISRTWNANAPTGLPMSAEDMSRLFMPRKSAQRSNSSSSLSSIASTASAASTPSAANGDWRGKKKWPVKADTPTTRPAAPAISAPIMSPNPTQNGLGRTATPVENTPVLYLTPMNGTFERKTINVPFYPDVLRIGRQTNNKTVPTAMNGYFDSKVLSRQHAEIWATHDGKIFIRDVKSSNGTFVNGARLSPENKDSDPHELREHDMLELGIDIVSEDQKTVVHHKVAARVEHAGYAGVNNGVLDLNFSDLNPSLPNAVGQNLGMRRSNSQTSLASSRISTTSAQFSAPRQQPHFWLTPINMDQIVKKLNVELKAAKQQQHDLQRAEKYIDSILSPDKEQKEKSKPKARFSDPPAPPPQAPLPEKPDARFALQPLLRREETERPKSNSPTSPRVDLGTAGQINSLREALDAAKKDFEAQNARLREAEDRLAQEQAKRVQAEQRAQRLEEKEPEITPQTLQKRLDALLAELGQVQAVAERWRREKEEAERERDEERKERQSLAEMIQRIRAEEADRVGRVERKKEERERKVSQSPKPNRKSKVEKENRENGTPTFTEVNGHAVAPHTDMDTGTSSALVAGRTPTIHHAAPYLSAVSVVLIGVAVMALVNKMQRGER</sequence>